<gene>
    <name evidence="1" type="ORF">J1605_017634</name>
</gene>
<comment type="caution">
    <text evidence="1">The sequence shown here is derived from an EMBL/GenBank/DDBJ whole genome shotgun (WGS) entry which is preliminary data.</text>
</comment>
<dbReference type="EMBL" id="JAIQCJ010000254">
    <property type="protein sequence ID" value="KAJ8797406.1"/>
    <property type="molecule type" value="Genomic_DNA"/>
</dbReference>
<accession>A0AB34I2U4</accession>
<dbReference type="Pfam" id="PF05612">
    <property type="entry name" value="Leg1"/>
    <property type="match status" value="1"/>
</dbReference>
<sequence length="73" mass="8236">MSLVNPALDPFSLADPTQRADCGHESGDHLCISVDSWWAAGKLYSSNFDDLLKYLWVARVSSLKVARKKFHNR</sequence>
<dbReference type="PANTHER" id="PTHR18820">
    <property type="entry name" value="LEG1"/>
    <property type="match status" value="1"/>
</dbReference>
<dbReference type="Proteomes" id="UP001159641">
    <property type="component" value="Unassembled WGS sequence"/>
</dbReference>
<evidence type="ECO:0000313" key="1">
    <source>
        <dbReference type="EMBL" id="KAJ8797406.1"/>
    </source>
</evidence>
<dbReference type="GO" id="GO:0005615">
    <property type="term" value="C:extracellular space"/>
    <property type="evidence" value="ECO:0007669"/>
    <property type="project" value="TreeGrafter"/>
</dbReference>
<dbReference type="InterPro" id="IPR008499">
    <property type="entry name" value="Leg1"/>
</dbReference>
<evidence type="ECO:0000313" key="2">
    <source>
        <dbReference type="Proteomes" id="UP001159641"/>
    </source>
</evidence>
<keyword evidence="2" id="KW-1185">Reference proteome</keyword>
<dbReference type="AlphaFoldDB" id="A0AB34I2U4"/>
<reference evidence="1 2" key="1">
    <citation type="submission" date="2022-11" db="EMBL/GenBank/DDBJ databases">
        <title>Whole genome sequence of Eschrichtius robustus ER-17-0199.</title>
        <authorList>
            <person name="Bruniche-Olsen A."/>
            <person name="Black A.N."/>
            <person name="Fields C.J."/>
            <person name="Walden K."/>
            <person name="Dewoody J.A."/>
        </authorList>
    </citation>
    <scope>NUCLEOTIDE SEQUENCE [LARGE SCALE GENOMIC DNA]</scope>
    <source>
        <strain evidence="1">ER-17-0199</strain>
        <tissue evidence="1">Blubber</tissue>
    </source>
</reference>
<proteinExistence type="predicted"/>
<organism evidence="1 2">
    <name type="scientific">Eschrichtius robustus</name>
    <name type="common">California gray whale</name>
    <name type="synonym">Eschrichtius gibbosus</name>
    <dbReference type="NCBI Taxonomy" id="9764"/>
    <lineage>
        <taxon>Eukaryota</taxon>
        <taxon>Metazoa</taxon>
        <taxon>Chordata</taxon>
        <taxon>Craniata</taxon>
        <taxon>Vertebrata</taxon>
        <taxon>Euteleostomi</taxon>
        <taxon>Mammalia</taxon>
        <taxon>Eutheria</taxon>
        <taxon>Laurasiatheria</taxon>
        <taxon>Artiodactyla</taxon>
        <taxon>Whippomorpha</taxon>
        <taxon>Cetacea</taxon>
        <taxon>Mysticeti</taxon>
        <taxon>Eschrichtiidae</taxon>
        <taxon>Eschrichtius</taxon>
    </lineage>
</organism>
<name>A0AB34I2U4_ESCRO</name>
<protein>
    <submittedName>
        <fullName evidence="1">Uncharacterized protein</fullName>
    </submittedName>
</protein>
<dbReference type="PANTHER" id="PTHR18820:SF2">
    <property type="entry name" value="PROTEIN LEG1 HOMOLOG"/>
    <property type="match status" value="1"/>
</dbReference>